<dbReference type="Pfam" id="PF09994">
    <property type="entry name" value="T6SS_Tle1-like_cat"/>
    <property type="match status" value="1"/>
</dbReference>
<feature type="domain" description="T6SS Phospholipase effector Tle1-like catalytic" evidence="3">
    <location>
        <begin position="8"/>
        <end position="259"/>
    </location>
</feature>
<dbReference type="Proteomes" id="UP000286045">
    <property type="component" value="Unassembled WGS sequence"/>
</dbReference>
<gene>
    <name evidence="4" type="ORF">EKO27_g4158</name>
</gene>
<evidence type="ECO:0000259" key="3">
    <source>
        <dbReference type="Pfam" id="PF09994"/>
    </source>
</evidence>
<evidence type="ECO:0000259" key="2">
    <source>
        <dbReference type="Pfam" id="PF01926"/>
    </source>
</evidence>
<feature type="domain" description="G" evidence="2">
    <location>
        <begin position="422"/>
        <end position="546"/>
    </location>
</feature>
<dbReference type="Gene3D" id="3.40.50.300">
    <property type="entry name" value="P-loop containing nucleotide triphosphate hydrolases"/>
    <property type="match status" value="1"/>
</dbReference>
<evidence type="ECO:0008006" key="6">
    <source>
        <dbReference type="Google" id="ProtNLM"/>
    </source>
</evidence>
<reference evidence="4 5" key="1">
    <citation type="submission" date="2018-12" db="EMBL/GenBank/DDBJ databases">
        <title>Draft genome sequence of Xylaria grammica IHI A82.</title>
        <authorList>
            <person name="Buettner E."/>
            <person name="Kellner H."/>
        </authorList>
    </citation>
    <scope>NUCLEOTIDE SEQUENCE [LARGE SCALE GENOMIC DNA]</scope>
    <source>
        <strain evidence="4 5">IHI A82</strain>
    </source>
</reference>
<feature type="compositionally biased region" description="Polar residues" evidence="1">
    <location>
        <begin position="1036"/>
        <end position="1052"/>
    </location>
</feature>
<evidence type="ECO:0000256" key="1">
    <source>
        <dbReference type="SAM" id="MobiDB-lite"/>
    </source>
</evidence>
<dbReference type="InterPro" id="IPR006073">
    <property type="entry name" value="GTP-bd"/>
</dbReference>
<organism evidence="4 5">
    <name type="scientific">Xylaria grammica</name>
    <dbReference type="NCBI Taxonomy" id="363999"/>
    <lineage>
        <taxon>Eukaryota</taxon>
        <taxon>Fungi</taxon>
        <taxon>Dikarya</taxon>
        <taxon>Ascomycota</taxon>
        <taxon>Pezizomycotina</taxon>
        <taxon>Sordariomycetes</taxon>
        <taxon>Xylariomycetidae</taxon>
        <taxon>Xylariales</taxon>
        <taxon>Xylariaceae</taxon>
        <taxon>Xylaria</taxon>
    </lineage>
</organism>
<dbReference type="CDD" id="cd00882">
    <property type="entry name" value="Ras_like_GTPase"/>
    <property type="match status" value="1"/>
</dbReference>
<dbReference type="EMBL" id="RYZI01000095">
    <property type="protein sequence ID" value="RWA10958.1"/>
    <property type="molecule type" value="Genomic_DNA"/>
</dbReference>
<dbReference type="InterPro" id="IPR027417">
    <property type="entry name" value="P-loop_NTPase"/>
</dbReference>
<name>A0A439D978_9PEZI</name>
<dbReference type="InterPro" id="IPR018712">
    <property type="entry name" value="Tle1-like_cat"/>
</dbReference>
<evidence type="ECO:0000313" key="4">
    <source>
        <dbReference type="EMBL" id="RWA10958.1"/>
    </source>
</evidence>
<dbReference type="GO" id="GO:0005525">
    <property type="term" value="F:GTP binding"/>
    <property type="evidence" value="ECO:0007669"/>
    <property type="project" value="InterPro"/>
</dbReference>
<proteinExistence type="predicted"/>
<dbReference type="AlphaFoldDB" id="A0A439D978"/>
<comment type="caution">
    <text evidence="4">The sequence shown here is derived from an EMBL/GenBank/DDBJ whole genome shotgun (WGS) entry which is preliminary data.</text>
</comment>
<protein>
    <recommendedName>
        <fullName evidence="6">DUF2235 domain-containing protein</fullName>
    </recommendedName>
</protein>
<dbReference type="Pfam" id="PF01926">
    <property type="entry name" value="MMR_HSR1"/>
    <property type="match status" value="1"/>
</dbReference>
<keyword evidence="5" id="KW-1185">Reference proteome</keyword>
<feature type="region of interest" description="Disordered" evidence="1">
    <location>
        <begin position="1027"/>
        <end position="1058"/>
    </location>
</feature>
<dbReference type="SUPFAM" id="SSF52540">
    <property type="entry name" value="P-loop containing nucleoside triphosphate hydrolases"/>
    <property type="match status" value="1"/>
</dbReference>
<accession>A0A439D978</accession>
<sequence>MAQTAVTRLIVCVDESDYAEDGTLGHGNTSNVFRLQSLAATGTTLVGRQGCYVSQTVRYHQAVKETGTFARLQGRTAGSLDQQIKYIVEDICRVGGPQAELFLYGAGRGAYIVQVVASLLHLMGTPKSMGDFDQLYQTVLALESARRRNDALNGGKLAAYLKARCYDPPRIQFLGAFDSLRADVEKQEYESSFVGSVRNFRHALAFNDTQTTPYVWDTPTDQQIQDRSFVQAWFIGSHQDVCGGAEHDGLALFPLQWMLLESIRAGLVLRSDRTTTSTMLLVFPQFAGGMPDLEVEEKAHWRVKYSNGIKTTMFDLQSVQVDSKSGPDHSIRIKPGNGKSQRKIFGGDKGLIGWAPTSPCGSIIHPSMFAMLDRNARYYDQGIFKARKRDLSTFLECIDDQGLPQPWLEGFALQETGVNAFRILVCGKTGVGKSTLINKVFGVEMTEESTTYSQGVHDINKAFESPNHPGLLIHDSRGWQAGSDAELEEIAKFLRYRAFQKNPAEALHVIWFCVNSDVSRIEEADRRTFEIISQYSSDVPVFVVGTKKDRLVAFRKMELLETLMEKTGDYKEASRLATEQANEYAEEQFLKLRDQLSNLEHYKADGYSCVSKDDSEGIRKLIGNTLELIADERVRVFCVAAQVVDVEQKIDQSITEVMRLGTHAIRTAMVPLPASGLIGTPTVSRILCEHVIQCFGFPKATPEAVEEIMSKVVMKNLKSFMRVSLTQFGSISAIAIGAAVPSAGIGIIAGVIGCILSTPPTARMLLKCACDMILILERSFRYQGKYVSVKQLEDAAAYYTTAMTKKLDGTPILLQENVHDQIDQMVPLKKVGVGFKFGKLRAGLQEIIYMNRYDKDSKPPSRVSSIQIERPAELPSPDKSSGPTLPPVSETWRDWKGDHAGLTPTYEVADPESNMKYRDVAPVANAHPIAELDSSSTMIQFQPAELHGMAMLANPAVSELPGDYGLPQQTHPDYAASPRHDIPQVPSMQLMGTLYTPVDGATQAQHPASSGWSASDYRGTVDRLYAPTSDLPVRPRSSSNLAVDTPSQSTENLSLRTKKSSTSLFKKFRFKRS</sequence>
<dbReference type="PANTHER" id="PTHR33840:SF1">
    <property type="entry name" value="TLE1 PHOSPHOLIPASE DOMAIN-CONTAINING PROTEIN"/>
    <property type="match status" value="1"/>
</dbReference>
<dbReference type="STRING" id="363999.A0A439D978"/>
<dbReference type="PANTHER" id="PTHR33840">
    <property type="match status" value="1"/>
</dbReference>
<feature type="region of interest" description="Disordered" evidence="1">
    <location>
        <begin position="856"/>
        <end position="896"/>
    </location>
</feature>
<evidence type="ECO:0000313" key="5">
    <source>
        <dbReference type="Proteomes" id="UP000286045"/>
    </source>
</evidence>